<dbReference type="AlphaFoldDB" id="A0A387FZN5"/>
<dbReference type="KEGG" id="rjg:CCGE525_09435"/>
<evidence type="ECO:0000313" key="3">
    <source>
        <dbReference type="Proteomes" id="UP000282195"/>
    </source>
</evidence>
<dbReference type="Pfam" id="PF06568">
    <property type="entry name" value="YjiS-like"/>
    <property type="match status" value="1"/>
</dbReference>
<keyword evidence="3" id="KW-1185">Reference proteome</keyword>
<dbReference type="EMBL" id="CP032694">
    <property type="protein sequence ID" value="AYG61391.1"/>
    <property type="molecule type" value="Genomic_DNA"/>
</dbReference>
<accession>A0A387FZN5</accession>
<evidence type="ECO:0000259" key="1">
    <source>
        <dbReference type="Pfam" id="PF06568"/>
    </source>
</evidence>
<name>A0A387FZN5_9HYPH</name>
<protein>
    <submittedName>
        <fullName evidence="2">DUF1127 domain-containing protein</fullName>
    </submittedName>
</protein>
<gene>
    <name evidence="2" type="ORF">CCGE525_09435</name>
</gene>
<dbReference type="InterPro" id="IPR009506">
    <property type="entry name" value="YjiS-like"/>
</dbReference>
<reference evidence="2 3" key="1">
    <citation type="submission" date="2018-10" db="EMBL/GenBank/DDBJ databases">
        <title>Rhizobium etli, R. leguminosarum and a new Rhizobium genospecies from Phaseolus dumosus.</title>
        <authorList>
            <person name="Ramirez-Puebla S.T."/>
            <person name="Rogel-Hernandez M.A."/>
            <person name="Guerrero G."/>
            <person name="Ormeno-Orrillo E."/>
            <person name="Martinez-Romero J.C."/>
            <person name="Negrete-Yankelevich S."/>
            <person name="Martinez-Romero E."/>
        </authorList>
    </citation>
    <scope>NUCLEOTIDE SEQUENCE [LARGE SCALE GENOMIC DNA]</scope>
    <source>
        <strain evidence="2 3">CCGE525</strain>
    </source>
</reference>
<sequence>MNPIRIAKNWISYRRTLNELGNLSAQTLSDIGVSRYEIRNIASRSFR</sequence>
<proteinExistence type="predicted"/>
<dbReference type="Proteomes" id="UP000282195">
    <property type="component" value="Chromosome"/>
</dbReference>
<dbReference type="RefSeq" id="WP_120706345.1">
    <property type="nucleotide sequence ID" value="NZ_CP032694.1"/>
</dbReference>
<evidence type="ECO:0000313" key="2">
    <source>
        <dbReference type="EMBL" id="AYG61391.1"/>
    </source>
</evidence>
<organism evidence="2 3">
    <name type="scientific">Rhizobium jaguaris</name>
    <dbReference type="NCBI Taxonomy" id="1312183"/>
    <lineage>
        <taxon>Bacteria</taxon>
        <taxon>Pseudomonadati</taxon>
        <taxon>Pseudomonadota</taxon>
        <taxon>Alphaproteobacteria</taxon>
        <taxon>Hyphomicrobiales</taxon>
        <taxon>Rhizobiaceae</taxon>
        <taxon>Rhizobium/Agrobacterium group</taxon>
        <taxon>Rhizobium</taxon>
    </lineage>
</organism>
<feature type="domain" description="YjiS-like" evidence="1">
    <location>
        <begin position="4"/>
        <end position="39"/>
    </location>
</feature>
<dbReference type="OrthoDB" id="8244198at2"/>